<protein>
    <recommendedName>
        <fullName evidence="7">NH(3)-dependent NAD(+) synthetase</fullName>
        <ecNumber evidence="7">6.3.1.5</ecNumber>
    </recommendedName>
</protein>
<keyword evidence="5 6" id="KW-0520">NAD</keyword>
<evidence type="ECO:0000256" key="3">
    <source>
        <dbReference type="ARBA" id="ARBA00022741"/>
    </source>
</evidence>
<comment type="pathway">
    <text evidence="1">Cofactor biosynthesis; NAD(+) biosynthesis.</text>
</comment>
<dbReference type="Pfam" id="PF02540">
    <property type="entry name" value="NAD_synthase"/>
    <property type="match status" value="2"/>
</dbReference>
<accession>A0ABD5YIR5</accession>
<evidence type="ECO:0000313" key="9">
    <source>
        <dbReference type="EMBL" id="MFC7189148.1"/>
    </source>
</evidence>
<evidence type="ECO:0000313" key="10">
    <source>
        <dbReference type="Proteomes" id="UP001596417"/>
    </source>
</evidence>
<dbReference type="InterPro" id="IPR003694">
    <property type="entry name" value="NAD_synthase"/>
</dbReference>
<keyword evidence="10" id="KW-1185">Reference proteome</keyword>
<evidence type="ECO:0000256" key="5">
    <source>
        <dbReference type="ARBA" id="ARBA00023027"/>
    </source>
</evidence>
<gene>
    <name evidence="9" type="ORF">ACFQL7_04325</name>
</gene>
<comment type="similarity">
    <text evidence="6">Belongs to the NAD synthetase family.</text>
</comment>
<dbReference type="Proteomes" id="UP001596417">
    <property type="component" value="Unassembled WGS sequence"/>
</dbReference>
<evidence type="ECO:0000256" key="1">
    <source>
        <dbReference type="ARBA" id="ARBA00004790"/>
    </source>
</evidence>
<dbReference type="PANTHER" id="PTHR23090:SF9">
    <property type="entry name" value="GLUTAMINE-DEPENDENT NAD(+) SYNTHETASE"/>
    <property type="match status" value="1"/>
</dbReference>
<feature type="domain" description="NAD/GMP synthase" evidence="8">
    <location>
        <begin position="25"/>
        <end position="265"/>
    </location>
</feature>
<dbReference type="NCBIfam" id="NF010587">
    <property type="entry name" value="PRK13980.1"/>
    <property type="match status" value="2"/>
</dbReference>
<name>A0ABD5YIR5_9EURY</name>
<dbReference type="GO" id="GO:0008795">
    <property type="term" value="F:NAD+ synthase activity"/>
    <property type="evidence" value="ECO:0007669"/>
    <property type="project" value="UniProtKB-EC"/>
</dbReference>
<evidence type="ECO:0000259" key="8">
    <source>
        <dbReference type="Pfam" id="PF02540"/>
    </source>
</evidence>
<dbReference type="InterPro" id="IPR014729">
    <property type="entry name" value="Rossmann-like_a/b/a_fold"/>
</dbReference>
<keyword evidence="2 6" id="KW-0436">Ligase</keyword>
<evidence type="ECO:0000256" key="2">
    <source>
        <dbReference type="ARBA" id="ARBA00022598"/>
    </source>
</evidence>
<dbReference type="RefSeq" id="WP_264555112.1">
    <property type="nucleotide sequence ID" value="NZ_CP109979.1"/>
</dbReference>
<dbReference type="SUPFAM" id="SSF52402">
    <property type="entry name" value="Adenine nucleotide alpha hydrolases-like"/>
    <property type="match status" value="2"/>
</dbReference>
<sequence length="568" mass="61476">MTTGLLAARNGTSLSPADRCDEGISLIEDMMTKADADGIVVNLSGGIDSSTTAALAVEAVGATDVHGLCMPTLASTDENMQDAQMVADNLGIAYDTIEIQPILDMFEDSLAPRISPHGDRTAIGNVAARLRMACAYYAANTTSSLVVGTSNRTERLLGYFTKYGDGGTDLLPLGDCYKTDVRRLARLVGVPTAIIEKPPTGGLWAGQTDKNELGASYQVLDPVFHQLVDTQRDVTTIAAALHLEPADIRQYMNRSVQTAHKRAPPTALSRRSITQMMTEASNTATTASVITGKRTHSQIRERLTTFIENAVDDADAEGVVINMSGGIDSSVVAMLAVEALGPDRVYGIILPCGKATEAATFDAVGLAETLGIDHTMMQLHPVVKLVEETLPSNLTEAATTRTHGNLVARLRMLCAYYAANTMSRLVLGTTTRSEWLLGYFTKYGDGGVDLQPLIGLYKTDVRQLARKMGVPTEICEKTPTAGVRANQSDETDFGMTYDVLDKLLWCLVDANADVEYAAEECGLDVETVKQYAHKHIQTHHKRRYPPSPAMQKMDTSPTCFHELEMKFE</sequence>
<feature type="domain" description="NAD/GMP synthase" evidence="8">
    <location>
        <begin position="301"/>
        <end position="545"/>
    </location>
</feature>
<dbReference type="GO" id="GO:0009435">
    <property type="term" value="P:NAD+ biosynthetic process"/>
    <property type="evidence" value="ECO:0007669"/>
    <property type="project" value="UniProtKB-ARBA"/>
</dbReference>
<keyword evidence="3 6" id="KW-0547">Nucleotide-binding</keyword>
<organism evidence="9 10">
    <name type="scientific">Halocatena marina</name>
    <dbReference type="NCBI Taxonomy" id="2934937"/>
    <lineage>
        <taxon>Archaea</taxon>
        <taxon>Methanobacteriati</taxon>
        <taxon>Methanobacteriota</taxon>
        <taxon>Stenosarchaea group</taxon>
        <taxon>Halobacteria</taxon>
        <taxon>Halobacteriales</taxon>
        <taxon>Natronomonadaceae</taxon>
        <taxon>Halocatena</taxon>
    </lineage>
</organism>
<proteinExistence type="inferred from homology"/>
<dbReference type="GO" id="GO:0005524">
    <property type="term" value="F:ATP binding"/>
    <property type="evidence" value="ECO:0007669"/>
    <property type="project" value="UniProtKB-KW"/>
</dbReference>
<dbReference type="PANTHER" id="PTHR23090">
    <property type="entry name" value="NH 3 /GLUTAMINE-DEPENDENT NAD + SYNTHETASE"/>
    <property type="match status" value="1"/>
</dbReference>
<dbReference type="CDD" id="cd00553">
    <property type="entry name" value="NAD_synthase"/>
    <property type="match status" value="2"/>
</dbReference>
<comment type="catalytic activity">
    <reaction evidence="7">
        <text>deamido-NAD(+) + NH4(+) + ATP = AMP + diphosphate + NAD(+) + H(+)</text>
        <dbReference type="Rhea" id="RHEA:21188"/>
        <dbReference type="ChEBI" id="CHEBI:15378"/>
        <dbReference type="ChEBI" id="CHEBI:28938"/>
        <dbReference type="ChEBI" id="CHEBI:30616"/>
        <dbReference type="ChEBI" id="CHEBI:33019"/>
        <dbReference type="ChEBI" id="CHEBI:57540"/>
        <dbReference type="ChEBI" id="CHEBI:58437"/>
        <dbReference type="ChEBI" id="CHEBI:456215"/>
        <dbReference type="EC" id="6.3.1.5"/>
    </reaction>
</comment>
<evidence type="ECO:0000256" key="7">
    <source>
        <dbReference type="RuleBase" id="RU003812"/>
    </source>
</evidence>
<dbReference type="EMBL" id="JBHTAX010000001">
    <property type="protein sequence ID" value="MFC7189148.1"/>
    <property type="molecule type" value="Genomic_DNA"/>
</dbReference>
<keyword evidence="4 6" id="KW-0067">ATP-binding</keyword>
<dbReference type="Gene3D" id="3.40.50.620">
    <property type="entry name" value="HUPs"/>
    <property type="match status" value="2"/>
</dbReference>
<dbReference type="InterPro" id="IPR022310">
    <property type="entry name" value="NAD/GMP_synthase"/>
</dbReference>
<dbReference type="GeneID" id="76198716"/>
<comment type="caution">
    <text evidence="9">The sequence shown here is derived from an EMBL/GenBank/DDBJ whole genome shotgun (WGS) entry which is preliminary data.</text>
</comment>
<dbReference type="EC" id="6.3.1.5" evidence="7"/>
<dbReference type="NCBIfam" id="TIGR00552">
    <property type="entry name" value="nadE"/>
    <property type="match status" value="2"/>
</dbReference>
<reference evidence="9 10" key="1">
    <citation type="journal article" date="2019" name="Int. J. Syst. Evol. Microbiol.">
        <title>The Global Catalogue of Microorganisms (GCM) 10K type strain sequencing project: providing services to taxonomists for standard genome sequencing and annotation.</title>
        <authorList>
            <consortium name="The Broad Institute Genomics Platform"/>
            <consortium name="The Broad Institute Genome Sequencing Center for Infectious Disease"/>
            <person name="Wu L."/>
            <person name="Ma J."/>
        </authorList>
    </citation>
    <scope>NUCLEOTIDE SEQUENCE [LARGE SCALE GENOMIC DNA]</scope>
    <source>
        <strain evidence="9 10">RDMS1</strain>
    </source>
</reference>
<evidence type="ECO:0000256" key="6">
    <source>
        <dbReference type="RuleBase" id="RU003811"/>
    </source>
</evidence>
<dbReference type="AlphaFoldDB" id="A0ABD5YIR5"/>
<evidence type="ECO:0000256" key="4">
    <source>
        <dbReference type="ARBA" id="ARBA00022840"/>
    </source>
</evidence>